<feature type="region of interest" description="Disordered" evidence="1">
    <location>
        <begin position="150"/>
        <end position="173"/>
    </location>
</feature>
<dbReference type="EMBL" id="CM018047">
    <property type="protein sequence ID" value="KAA8523690.1"/>
    <property type="molecule type" value="Genomic_DNA"/>
</dbReference>
<dbReference type="OrthoDB" id="687700at2759"/>
<evidence type="ECO:0000313" key="3">
    <source>
        <dbReference type="Proteomes" id="UP000325577"/>
    </source>
</evidence>
<reference evidence="2 3" key="1">
    <citation type="submission" date="2019-09" db="EMBL/GenBank/DDBJ databases">
        <title>A chromosome-level genome assembly of the Chinese tupelo Nyssa sinensis.</title>
        <authorList>
            <person name="Yang X."/>
            <person name="Kang M."/>
            <person name="Yang Y."/>
            <person name="Xiong H."/>
            <person name="Wang M."/>
            <person name="Zhang Z."/>
            <person name="Wang Z."/>
            <person name="Wu H."/>
            <person name="Ma T."/>
            <person name="Liu J."/>
            <person name="Xi Z."/>
        </authorList>
    </citation>
    <scope>NUCLEOTIDE SEQUENCE [LARGE SCALE GENOMIC DNA]</scope>
    <source>
        <strain evidence="2">J267</strain>
        <tissue evidence="2">Leaf</tissue>
    </source>
</reference>
<evidence type="ECO:0000256" key="1">
    <source>
        <dbReference type="SAM" id="MobiDB-lite"/>
    </source>
</evidence>
<dbReference type="AlphaFoldDB" id="A0A5J4ZZN0"/>
<name>A0A5J4ZZN0_9ASTE</name>
<evidence type="ECO:0000313" key="2">
    <source>
        <dbReference type="EMBL" id="KAA8523690.1"/>
    </source>
</evidence>
<keyword evidence="3" id="KW-1185">Reference proteome</keyword>
<sequence length="334" mass="37099">MDTKHDLVVHYGGNVHFISNVDPDRYSHIDMMDDVYQLVGSGRGFPKGFFSGYDRGSAPVTEKGTDIGGSSFVSARGGGYASAKVGRSISARGGGYATAISVARARGGGSTSANSGFISASYGGFARVVSDDDETMFTVSSFDEEYMCNSKEMDGNHSSGNDNENYEDEDWQDKNDGYISDYKSDDNCGAYSSDDDGQTKMTNKYLKGKVFEWKEGENIVLEKELWARHKFDPKVKSDHVTNNLVESFNNWVRNSRGKPVLILVDSIRSKVMGKVYMRYKLAASWESRVTLKIKRRLDETIQQSRHYRVVFAGGEEYEVLDTGIIHVVNLVARS</sequence>
<proteinExistence type="predicted"/>
<protein>
    <submittedName>
        <fullName evidence="2">Uncharacterized protein</fullName>
    </submittedName>
</protein>
<dbReference type="Proteomes" id="UP000325577">
    <property type="component" value="Linkage Group LG4"/>
</dbReference>
<accession>A0A5J4ZZN0</accession>
<gene>
    <name evidence="2" type="ORF">F0562_010113</name>
</gene>
<organism evidence="2 3">
    <name type="scientific">Nyssa sinensis</name>
    <dbReference type="NCBI Taxonomy" id="561372"/>
    <lineage>
        <taxon>Eukaryota</taxon>
        <taxon>Viridiplantae</taxon>
        <taxon>Streptophyta</taxon>
        <taxon>Embryophyta</taxon>
        <taxon>Tracheophyta</taxon>
        <taxon>Spermatophyta</taxon>
        <taxon>Magnoliopsida</taxon>
        <taxon>eudicotyledons</taxon>
        <taxon>Gunneridae</taxon>
        <taxon>Pentapetalae</taxon>
        <taxon>asterids</taxon>
        <taxon>Cornales</taxon>
        <taxon>Nyssaceae</taxon>
        <taxon>Nyssa</taxon>
    </lineage>
</organism>